<sequence length="26" mass="2768">NGDEPEGSEQVSAPPTTKGEVSFNQY</sequence>
<comment type="caution">
    <text evidence="2">The sequence shown here is derived from an EMBL/GenBank/DDBJ whole genome shotgun (WGS) entry which is preliminary data.</text>
</comment>
<name>A0A392TNK4_9FABA</name>
<dbReference type="EMBL" id="LXQA010623988">
    <property type="protein sequence ID" value="MCI62723.1"/>
    <property type="molecule type" value="Genomic_DNA"/>
</dbReference>
<dbReference type="AlphaFoldDB" id="A0A392TNK4"/>
<protein>
    <submittedName>
        <fullName evidence="2">Uncharacterized protein</fullName>
    </submittedName>
</protein>
<keyword evidence="3" id="KW-1185">Reference proteome</keyword>
<evidence type="ECO:0000256" key="1">
    <source>
        <dbReference type="SAM" id="MobiDB-lite"/>
    </source>
</evidence>
<proteinExistence type="predicted"/>
<evidence type="ECO:0000313" key="3">
    <source>
        <dbReference type="Proteomes" id="UP000265520"/>
    </source>
</evidence>
<feature type="non-terminal residue" evidence="2">
    <location>
        <position position="1"/>
    </location>
</feature>
<dbReference type="Proteomes" id="UP000265520">
    <property type="component" value="Unassembled WGS sequence"/>
</dbReference>
<evidence type="ECO:0000313" key="2">
    <source>
        <dbReference type="EMBL" id="MCI62723.1"/>
    </source>
</evidence>
<accession>A0A392TNK4</accession>
<organism evidence="2 3">
    <name type="scientific">Trifolium medium</name>
    <dbReference type="NCBI Taxonomy" id="97028"/>
    <lineage>
        <taxon>Eukaryota</taxon>
        <taxon>Viridiplantae</taxon>
        <taxon>Streptophyta</taxon>
        <taxon>Embryophyta</taxon>
        <taxon>Tracheophyta</taxon>
        <taxon>Spermatophyta</taxon>
        <taxon>Magnoliopsida</taxon>
        <taxon>eudicotyledons</taxon>
        <taxon>Gunneridae</taxon>
        <taxon>Pentapetalae</taxon>
        <taxon>rosids</taxon>
        <taxon>fabids</taxon>
        <taxon>Fabales</taxon>
        <taxon>Fabaceae</taxon>
        <taxon>Papilionoideae</taxon>
        <taxon>50 kb inversion clade</taxon>
        <taxon>NPAAA clade</taxon>
        <taxon>Hologalegina</taxon>
        <taxon>IRL clade</taxon>
        <taxon>Trifolieae</taxon>
        <taxon>Trifolium</taxon>
    </lineage>
</organism>
<feature type="region of interest" description="Disordered" evidence="1">
    <location>
        <begin position="1"/>
        <end position="26"/>
    </location>
</feature>
<reference evidence="2 3" key="1">
    <citation type="journal article" date="2018" name="Front. Plant Sci.">
        <title>Red Clover (Trifolium pratense) and Zigzag Clover (T. medium) - A Picture of Genomic Similarities and Differences.</title>
        <authorList>
            <person name="Dluhosova J."/>
            <person name="Istvanek J."/>
            <person name="Nedelnik J."/>
            <person name="Repkova J."/>
        </authorList>
    </citation>
    <scope>NUCLEOTIDE SEQUENCE [LARGE SCALE GENOMIC DNA]</scope>
    <source>
        <strain evidence="3">cv. 10/8</strain>
        <tissue evidence="2">Leaf</tissue>
    </source>
</reference>